<name>A0AA36D5B1_9BILA</name>
<dbReference type="Proteomes" id="UP001177023">
    <property type="component" value="Unassembled WGS sequence"/>
</dbReference>
<dbReference type="InterPro" id="IPR029063">
    <property type="entry name" value="SAM-dependent_MTases_sf"/>
</dbReference>
<dbReference type="EMBL" id="CATQJA010002662">
    <property type="protein sequence ID" value="CAJ0580976.1"/>
    <property type="molecule type" value="Genomic_DNA"/>
</dbReference>
<dbReference type="PANTHER" id="PTHR13069:SF34">
    <property type="entry name" value="METHYLTRANSFERASE TYPE 11 DOMAIN-CONTAINING PROTEIN"/>
    <property type="match status" value="1"/>
</dbReference>
<organism evidence="4 5">
    <name type="scientific">Mesorhabditis spiculigera</name>
    <dbReference type="NCBI Taxonomy" id="96644"/>
    <lineage>
        <taxon>Eukaryota</taxon>
        <taxon>Metazoa</taxon>
        <taxon>Ecdysozoa</taxon>
        <taxon>Nematoda</taxon>
        <taxon>Chromadorea</taxon>
        <taxon>Rhabditida</taxon>
        <taxon>Rhabditina</taxon>
        <taxon>Rhabditomorpha</taxon>
        <taxon>Rhabditoidea</taxon>
        <taxon>Rhabditidae</taxon>
        <taxon>Mesorhabditinae</taxon>
        <taxon>Mesorhabditis</taxon>
    </lineage>
</organism>
<keyword evidence="2" id="KW-0808">Transferase</keyword>
<dbReference type="CDD" id="cd02440">
    <property type="entry name" value="AdoMet_MTases"/>
    <property type="match status" value="1"/>
</dbReference>
<evidence type="ECO:0000256" key="1">
    <source>
        <dbReference type="ARBA" id="ARBA00022603"/>
    </source>
</evidence>
<evidence type="ECO:0000259" key="3">
    <source>
        <dbReference type="Pfam" id="PF08241"/>
    </source>
</evidence>
<dbReference type="GO" id="GO:0005634">
    <property type="term" value="C:nucleus"/>
    <property type="evidence" value="ECO:0007669"/>
    <property type="project" value="TreeGrafter"/>
</dbReference>
<feature type="domain" description="Methyltransferase type 11" evidence="3">
    <location>
        <begin position="68"/>
        <end position="157"/>
    </location>
</feature>
<protein>
    <recommendedName>
        <fullName evidence="3">Methyltransferase type 11 domain-containing protein</fullName>
    </recommendedName>
</protein>
<dbReference type="Gene3D" id="3.40.50.150">
    <property type="entry name" value="Vaccinia Virus protein VP39"/>
    <property type="match status" value="2"/>
</dbReference>
<feature type="non-terminal residue" evidence="4">
    <location>
        <position position="1"/>
    </location>
</feature>
<evidence type="ECO:0000256" key="2">
    <source>
        <dbReference type="ARBA" id="ARBA00022679"/>
    </source>
</evidence>
<gene>
    <name evidence="4" type="ORF">MSPICULIGERA_LOCUS19145</name>
</gene>
<dbReference type="PANTHER" id="PTHR13069">
    <property type="entry name" value="ALKYLATED DNA REPAIR PROTEIN ALKB HOMOLOG 8"/>
    <property type="match status" value="1"/>
</dbReference>
<evidence type="ECO:0000313" key="5">
    <source>
        <dbReference type="Proteomes" id="UP001177023"/>
    </source>
</evidence>
<evidence type="ECO:0000313" key="4">
    <source>
        <dbReference type="EMBL" id="CAJ0580976.1"/>
    </source>
</evidence>
<dbReference type="SUPFAM" id="SSF53335">
    <property type="entry name" value="S-adenosyl-L-methionine-dependent methyltransferases"/>
    <property type="match status" value="1"/>
</dbReference>
<comment type="caution">
    <text evidence="4">The sequence shown here is derived from an EMBL/GenBank/DDBJ whole genome shotgun (WGS) entry which is preliminary data.</text>
</comment>
<dbReference type="InterPro" id="IPR051422">
    <property type="entry name" value="AlkB_tRNA_MeTrf/Diox"/>
</dbReference>
<accession>A0AA36D5B1</accession>
<dbReference type="GO" id="GO:0106335">
    <property type="term" value="F:tRNA (5-carboxymethyluridine(34)-5-O)-methyltransferase activity"/>
    <property type="evidence" value="ECO:0007669"/>
    <property type="project" value="TreeGrafter"/>
</dbReference>
<dbReference type="GO" id="GO:0000049">
    <property type="term" value="F:tRNA binding"/>
    <property type="evidence" value="ECO:0007669"/>
    <property type="project" value="TreeGrafter"/>
</dbReference>
<dbReference type="AlphaFoldDB" id="A0AA36D5B1"/>
<dbReference type="GO" id="GO:0030488">
    <property type="term" value="P:tRNA methylation"/>
    <property type="evidence" value="ECO:0007669"/>
    <property type="project" value="TreeGrafter"/>
</dbReference>
<dbReference type="GO" id="GO:0005737">
    <property type="term" value="C:cytoplasm"/>
    <property type="evidence" value="ECO:0007669"/>
    <property type="project" value="TreeGrafter"/>
</dbReference>
<sequence>MLPSLDFSLTNAGAEARVKKPGFECVFKFSVYSRLAAYSKTETKPSSPRVWPKVRVFLEQLTKGAVVVDIGCGEGKYRVPGGVLLGVDTCAELLVKVPRCGSVDYVLADALEIPFRKASADAALCVSVLHHFSTESRRREVLQQLATVLRPGGKLLIYVWAYEQPNGEFPSQDVLVPWNLHETAVNGRLPQVRFHKDSTKEQRIIQSSIAVNIQAEEAISCPSPSCFNPTPRSSSTILTGIRKWSPMLGKRLASLLIPIEEQLADEMTQDIMQTALQETLATLRKVTFYRFYHVFKKGELETLLSSVSGLRVVSSQIEHGNWCVVAEKLPDASKLRVI</sequence>
<dbReference type="Pfam" id="PF08241">
    <property type="entry name" value="Methyltransf_11"/>
    <property type="match status" value="1"/>
</dbReference>
<dbReference type="InterPro" id="IPR013216">
    <property type="entry name" value="Methyltransf_11"/>
</dbReference>
<keyword evidence="5" id="KW-1185">Reference proteome</keyword>
<dbReference type="GO" id="GO:0008757">
    <property type="term" value="F:S-adenosylmethionine-dependent methyltransferase activity"/>
    <property type="evidence" value="ECO:0007669"/>
    <property type="project" value="InterPro"/>
</dbReference>
<proteinExistence type="predicted"/>
<reference evidence="4" key="1">
    <citation type="submission" date="2023-06" db="EMBL/GenBank/DDBJ databases">
        <authorList>
            <person name="Delattre M."/>
        </authorList>
    </citation>
    <scope>NUCLEOTIDE SEQUENCE</scope>
    <source>
        <strain evidence="4">AF72</strain>
    </source>
</reference>
<keyword evidence="1" id="KW-0489">Methyltransferase</keyword>
<dbReference type="GO" id="GO:0002098">
    <property type="term" value="P:tRNA wobble uridine modification"/>
    <property type="evidence" value="ECO:0007669"/>
    <property type="project" value="TreeGrafter"/>
</dbReference>